<dbReference type="EMBL" id="CP042912">
    <property type="protein sequence ID" value="QEG22902.1"/>
    <property type="molecule type" value="Genomic_DNA"/>
</dbReference>
<dbReference type="Gene3D" id="3.40.50.720">
    <property type="entry name" value="NAD(P)-binding Rossmann-like Domain"/>
    <property type="match status" value="1"/>
</dbReference>
<dbReference type="KEGG" id="mff:MFFC18_27900"/>
<dbReference type="InterPro" id="IPR036291">
    <property type="entry name" value="NAD(P)-bd_dom_sf"/>
</dbReference>
<dbReference type="InterPro" id="IPR000683">
    <property type="entry name" value="Gfo/Idh/MocA-like_OxRdtase_N"/>
</dbReference>
<evidence type="ECO:0000313" key="4">
    <source>
        <dbReference type="Proteomes" id="UP000322214"/>
    </source>
</evidence>
<evidence type="ECO:0000259" key="2">
    <source>
        <dbReference type="Pfam" id="PF19051"/>
    </source>
</evidence>
<dbReference type="PANTHER" id="PTHR43818">
    <property type="entry name" value="BCDNA.GH03377"/>
    <property type="match status" value="1"/>
</dbReference>
<feature type="domain" description="Gfo/Idh/MocA-like oxidoreductase bacterial type C-terminal" evidence="2">
    <location>
        <begin position="366"/>
        <end position="456"/>
    </location>
</feature>
<evidence type="ECO:0000313" key="3">
    <source>
        <dbReference type="EMBL" id="QEG22902.1"/>
    </source>
</evidence>
<dbReference type="GO" id="GO:0016491">
    <property type="term" value="F:oxidoreductase activity"/>
    <property type="evidence" value="ECO:0007669"/>
    <property type="project" value="UniProtKB-KW"/>
</dbReference>
<accession>A0A5B9PDB5</accession>
<dbReference type="Pfam" id="PF19051">
    <property type="entry name" value="GFO_IDH_MocA_C2"/>
    <property type="match status" value="2"/>
</dbReference>
<dbReference type="PROSITE" id="PS51318">
    <property type="entry name" value="TAT"/>
    <property type="match status" value="1"/>
</dbReference>
<evidence type="ECO:0000259" key="1">
    <source>
        <dbReference type="Pfam" id="PF01408"/>
    </source>
</evidence>
<dbReference type="InterPro" id="IPR050463">
    <property type="entry name" value="Gfo/Idh/MocA_oxidrdct_glycsds"/>
</dbReference>
<feature type="domain" description="Gfo/Idh/MocA-like oxidoreductase bacterial type C-terminal" evidence="2">
    <location>
        <begin position="206"/>
        <end position="273"/>
    </location>
</feature>
<keyword evidence="4" id="KW-1185">Reference proteome</keyword>
<keyword evidence="3" id="KW-0560">Oxidoreductase</keyword>
<dbReference type="RefSeq" id="WP_075082936.1">
    <property type="nucleotide sequence ID" value="NZ_CP042912.1"/>
</dbReference>
<reference evidence="3 4" key="1">
    <citation type="submission" date="2019-08" db="EMBL/GenBank/DDBJ databases">
        <title>Deep-cultivation of Planctomycetes and their phenomic and genomic characterization uncovers novel biology.</title>
        <authorList>
            <person name="Wiegand S."/>
            <person name="Jogler M."/>
            <person name="Boedeker C."/>
            <person name="Pinto D."/>
            <person name="Vollmers J."/>
            <person name="Rivas-Marin E."/>
            <person name="Kohn T."/>
            <person name="Peeters S.H."/>
            <person name="Heuer A."/>
            <person name="Rast P."/>
            <person name="Oberbeckmann S."/>
            <person name="Bunk B."/>
            <person name="Jeske O."/>
            <person name="Meyerdierks A."/>
            <person name="Storesund J.E."/>
            <person name="Kallscheuer N."/>
            <person name="Luecker S."/>
            <person name="Lage O.M."/>
            <person name="Pohl T."/>
            <person name="Merkel B.J."/>
            <person name="Hornburger P."/>
            <person name="Mueller R.-W."/>
            <person name="Bruemmer F."/>
            <person name="Labrenz M."/>
            <person name="Spormann A.M."/>
            <person name="Op den Camp H."/>
            <person name="Overmann J."/>
            <person name="Amann R."/>
            <person name="Jetten M.S.M."/>
            <person name="Mascher T."/>
            <person name="Medema M.H."/>
            <person name="Devos D.P."/>
            <person name="Kaster A.-K."/>
            <person name="Ovreas L."/>
            <person name="Rohde M."/>
            <person name="Galperin M.Y."/>
            <person name="Jogler C."/>
        </authorList>
    </citation>
    <scope>NUCLEOTIDE SEQUENCE [LARGE SCALE GENOMIC DNA]</scope>
    <source>
        <strain evidence="3 4">FC18</strain>
    </source>
</reference>
<dbReference type="SUPFAM" id="SSF51735">
    <property type="entry name" value="NAD(P)-binding Rossmann-fold domains"/>
    <property type="match status" value="1"/>
</dbReference>
<gene>
    <name evidence="3" type="primary">ycjS_3</name>
    <name evidence="3" type="ORF">MFFC18_27900</name>
</gene>
<dbReference type="InterPro" id="IPR006311">
    <property type="entry name" value="TAT_signal"/>
</dbReference>
<name>A0A5B9PDB5_9BACT</name>
<dbReference type="Pfam" id="PF01408">
    <property type="entry name" value="GFO_IDH_MocA"/>
    <property type="match status" value="1"/>
</dbReference>
<protein>
    <submittedName>
        <fullName evidence="3">Putative oxidoreductase YcjS</fullName>
        <ecNumber evidence="3">1.-.-.-</ecNumber>
    </submittedName>
</protein>
<proteinExistence type="predicted"/>
<dbReference type="InterPro" id="IPR043906">
    <property type="entry name" value="Gfo/Idh/MocA_OxRdtase_bact_C"/>
</dbReference>
<dbReference type="Proteomes" id="UP000322214">
    <property type="component" value="Chromosome"/>
</dbReference>
<dbReference type="PANTHER" id="PTHR43818:SF5">
    <property type="entry name" value="OXIDOREDUCTASE FAMILY PROTEIN"/>
    <property type="match status" value="1"/>
</dbReference>
<dbReference type="Gene3D" id="3.30.360.10">
    <property type="entry name" value="Dihydrodipicolinate Reductase, domain 2"/>
    <property type="match status" value="1"/>
</dbReference>
<dbReference type="SUPFAM" id="SSF55347">
    <property type="entry name" value="Glyceraldehyde-3-phosphate dehydrogenase-like, C-terminal domain"/>
    <property type="match status" value="1"/>
</dbReference>
<sequence>MAIERRDFLRTATAAAIAATNPYWFTSPSSVGELYDDDLTIAAIGVGGSRGRYNRGGKVARQAAKFGKMIAVCDVDELHNDEFNADKLFEGKLKKYIDYRKLIDAEKPNIVVVGTNDHWHVPIATYALRAGCDVYCEKPLTLTIDEGKQICKVVKETGKVFQVGTQQRTEMDRKFLKAIAMVQAGYIGDNVKAHIAIGTAPGEGPFANTQTPEKLHWDFWLGPAQSAEYSLERRKFFRWYLEYSGGKMTDWGAHHIDIAQWAIGMDQTGPEAISGTGKFGNVVPEGFDWVSFFEGKEKLENGYNAATKFSVDLTFANGSVLNVNDEYVSDDGKTKFPNGILFEGSRGRIFVNRGKLTGKPVEQLTASDNRNLEEAIARLYRNKPITTHMQNFFECVKDRSEPISDVYTHHRTMTSCHMCNIALMVGENLRWDPKTEVFVGNEVANNLMARPSRSKFLAEVS</sequence>
<feature type="domain" description="Gfo/Idh/MocA-like oxidoreductase N-terminal" evidence="1">
    <location>
        <begin position="41"/>
        <end position="164"/>
    </location>
</feature>
<dbReference type="EC" id="1.-.-.-" evidence="3"/>
<dbReference type="OrthoDB" id="9788246at2"/>
<dbReference type="GO" id="GO:0000166">
    <property type="term" value="F:nucleotide binding"/>
    <property type="evidence" value="ECO:0007669"/>
    <property type="project" value="InterPro"/>
</dbReference>
<organism evidence="3 4">
    <name type="scientific">Mariniblastus fucicola</name>
    <dbReference type="NCBI Taxonomy" id="980251"/>
    <lineage>
        <taxon>Bacteria</taxon>
        <taxon>Pseudomonadati</taxon>
        <taxon>Planctomycetota</taxon>
        <taxon>Planctomycetia</taxon>
        <taxon>Pirellulales</taxon>
        <taxon>Pirellulaceae</taxon>
        <taxon>Mariniblastus</taxon>
    </lineage>
</organism>
<dbReference type="AlphaFoldDB" id="A0A5B9PDB5"/>
<dbReference type="STRING" id="980251.GCA_001642875_05140"/>